<evidence type="ECO:0000313" key="8">
    <source>
        <dbReference type="EMBL" id="SCY87261.1"/>
    </source>
</evidence>
<accession>A0A1G5JH68</accession>
<keyword evidence="2 7" id="KW-1003">Cell membrane</keyword>
<comment type="catalytic activity">
    <reaction evidence="7">
        <text>L-cysteinyl-[prolipoprotein] + a 1,2-diacyl-sn-glycero-3-phospho-(1'-sn-glycerol) = an S-1,2-diacyl-sn-glyceryl-L-cysteinyl-[prolipoprotein] + sn-glycerol 1-phosphate + H(+)</text>
        <dbReference type="Rhea" id="RHEA:56712"/>
        <dbReference type="Rhea" id="RHEA-COMP:14679"/>
        <dbReference type="Rhea" id="RHEA-COMP:14680"/>
        <dbReference type="ChEBI" id="CHEBI:15378"/>
        <dbReference type="ChEBI" id="CHEBI:29950"/>
        <dbReference type="ChEBI" id="CHEBI:57685"/>
        <dbReference type="ChEBI" id="CHEBI:64716"/>
        <dbReference type="ChEBI" id="CHEBI:140658"/>
        <dbReference type="EC" id="2.5.1.145"/>
    </reaction>
</comment>
<dbReference type="Proteomes" id="UP000198870">
    <property type="component" value="Unassembled WGS sequence"/>
</dbReference>
<feature type="transmembrane region" description="Helical" evidence="7">
    <location>
        <begin position="87"/>
        <end position="104"/>
    </location>
</feature>
<feature type="transmembrane region" description="Helical" evidence="7">
    <location>
        <begin position="197"/>
        <end position="216"/>
    </location>
</feature>
<evidence type="ECO:0000256" key="3">
    <source>
        <dbReference type="ARBA" id="ARBA00022679"/>
    </source>
</evidence>
<feature type="transmembrane region" description="Helical" evidence="7">
    <location>
        <begin position="6"/>
        <end position="27"/>
    </location>
</feature>
<dbReference type="RefSeq" id="WP_092215478.1">
    <property type="nucleotide sequence ID" value="NZ_FMUX01000030.1"/>
</dbReference>
<evidence type="ECO:0000256" key="4">
    <source>
        <dbReference type="ARBA" id="ARBA00022692"/>
    </source>
</evidence>
<evidence type="ECO:0000256" key="5">
    <source>
        <dbReference type="ARBA" id="ARBA00022989"/>
    </source>
</evidence>
<evidence type="ECO:0000256" key="1">
    <source>
        <dbReference type="ARBA" id="ARBA00007150"/>
    </source>
</evidence>
<comment type="subcellular location">
    <subcellularLocation>
        <location evidence="7">Cell membrane</location>
        <topology evidence="7">Multi-pass membrane protein</topology>
    </subcellularLocation>
</comment>
<proteinExistence type="inferred from homology"/>
<keyword evidence="4 7" id="KW-0812">Transmembrane</keyword>
<dbReference type="PANTHER" id="PTHR30589">
    <property type="entry name" value="PROLIPOPROTEIN DIACYLGLYCERYL TRANSFERASE"/>
    <property type="match status" value="1"/>
</dbReference>
<dbReference type="AlphaFoldDB" id="A0A1G5JH68"/>
<keyword evidence="9" id="KW-1185">Reference proteome</keyword>
<name>A0A1G5JH68_9BACT</name>
<dbReference type="GO" id="GO:0042158">
    <property type="term" value="P:lipoprotein biosynthetic process"/>
    <property type="evidence" value="ECO:0007669"/>
    <property type="project" value="UniProtKB-UniRule"/>
</dbReference>
<feature type="transmembrane region" description="Helical" evidence="7">
    <location>
        <begin position="228"/>
        <end position="247"/>
    </location>
</feature>
<evidence type="ECO:0000256" key="7">
    <source>
        <dbReference type="HAMAP-Rule" id="MF_01147"/>
    </source>
</evidence>
<dbReference type="EC" id="2.5.1.145" evidence="7"/>
<dbReference type="NCBIfam" id="TIGR00544">
    <property type="entry name" value="lgt"/>
    <property type="match status" value="1"/>
</dbReference>
<dbReference type="GO" id="GO:0005886">
    <property type="term" value="C:plasma membrane"/>
    <property type="evidence" value="ECO:0007669"/>
    <property type="project" value="UniProtKB-SubCell"/>
</dbReference>
<evidence type="ECO:0000256" key="2">
    <source>
        <dbReference type="ARBA" id="ARBA00022475"/>
    </source>
</evidence>
<evidence type="ECO:0000256" key="6">
    <source>
        <dbReference type="ARBA" id="ARBA00023136"/>
    </source>
</evidence>
<sequence length="258" mass="28662">MHPVLFKIGPVVVHTYGLMMALAFLAAMVISKREARVFGEDPDKIADLIFYILLWGVIGARLFYVAVNLSWFVSHPLDVVKVWEGGLVFYGGFIGGLGAAFYCVRKRQIPFWKSIDILTPALPFGHFLGRIGCFNAGCCYGKVCDLPWAVTFTNPDSLAPLHTPLHPTQLYESLANLALFGVIMAVRKKKRFEGQLFWGYVVAYGVIRFLLEFARGDERGSYLLGLSPAQQVGVLLCVSGAVMLFILSKRAHREVVRG</sequence>
<dbReference type="OrthoDB" id="871140at2"/>
<dbReference type="GO" id="GO:0008961">
    <property type="term" value="F:phosphatidylglycerol-prolipoprotein diacylglyceryl transferase activity"/>
    <property type="evidence" value="ECO:0007669"/>
    <property type="project" value="UniProtKB-UniRule"/>
</dbReference>
<feature type="binding site" evidence="7">
    <location>
        <position position="130"/>
    </location>
    <ligand>
        <name>a 1,2-diacyl-sn-glycero-3-phospho-(1'-sn-glycerol)</name>
        <dbReference type="ChEBI" id="CHEBI:64716"/>
    </ligand>
</feature>
<keyword evidence="6 7" id="KW-0472">Membrane</keyword>
<dbReference type="EMBL" id="FMUX01000030">
    <property type="protein sequence ID" value="SCY87261.1"/>
    <property type="molecule type" value="Genomic_DNA"/>
</dbReference>
<dbReference type="PANTHER" id="PTHR30589:SF0">
    <property type="entry name" value="PHOSPHATIDYLGLYCEROL--PROLIPOPROTEIN DIACYLGLYCERYL TRANSFERASE"/>
    <property type="match status" value="1"/>
</dbReference>
<comment type="similarity">
    <text evidence="1 7">Belongs to the Lgt family.</text>
</comment>
<dbReference type="HAMAP" id="MF_01147">
    <property type="entry name" value="Lgt"/>
    <property type="match status" value="1"/>
</dbReference>
<organism evidence="8 9">
    <name type="scientific">Desulfoluna spongiiphila</name>
    <dbReference type="NCBI Taxonomy" id="419481"/>
    <lineage>
        <taxon>Bacteria</taxon>
        <taxon>Pseudomonadati</taxon>
        <taxon>Thermodesulfobacteriota</taxon>
        <taxon>Desulfobacteria</taxon>
        <taxon>Desulfobacterales</taxon>
        <taxon>Desulfolunaceae</taxon>
        <taxon>Desulfoluna</taxon>
    </lineage>
</organism>
<dbReference type="UniPathway" id="UPA00664"/>
<evidence type="ECO:0000313" key="9">
    <source>
        <dbReference type="Proteomes" id="UP000198870"/>
    </source>
</evidence>
<keyword evidence="3 7" id="KW-0808">Transferase</keyword>
<feature type="transmembrane region" description="Helical" evidence="7">
    <location>
        <begin position="48"/>
        <end position="67"/>
    </location>
</feature>
<keyword evidence="8" id="KW-0449">Lipoprotein</keyword>
<comment type="function">
    <text evidence="7">Catalyzes the transfer of the diacylglyceryl group from phosphatidylglycerol to the sulfhydryl group of the N-terminal cysteine of a prolipoprotein, the first step in the formation of mature lipoproteins.</text>
</comment>
<comment type="pathway">
    <text evidence="7">Protein modification; lipoprotein biosynthesis (diacylglyceryl transfer).</text>
</comment>
<reference evidence="8 9" key="1">
    <citation type="submission" date="2016-10" db="EMBL/GenBank/DDBJ databases">
        <authorList>
            <person name="de Groot N.N."/>
        </authorList>
    </citation>
    <scope>NUCLEOTIDE SEQUENCE [LARGE SCALE GENOMIC DNA]</scope>
    <source>
        <strain evidence="8 9">AA1</strain>
    </source>
</reference>
<protein>
    <recommendedName>
        <fullName evidence="7">Phosphatidylglycerol--prolipoprotein diacylglyceryl transferase</fullName>
        <ecNumber evidence="7">2.5.1.145</ecNumber>
    </recommendedName>
</protein>
<dbReference type="Pfam" id="PF01790">
    <property type="entry name" value="LGT"/>
    <property type="match status" value="1"/>
</dbReference>
<dbReference type="InterPro" id="IPR001640">
    <property type="entry name" value="Lgt"/>
</dbReference>
<keyword evidence="5 7" id="KW-1133">Transmembrane helix</keyword>
<gene>
    <name evidence="7" type="primary">lgt</name>
    <name evidence="8" type="ORF">SAMN05216233_13025</name>
</gene>
<dbReference type="STRING" id="419481.SAMN05216233_13025"/>